<dbReference type="AlphaFoldDB" id="A0A2P5CHA1"/>
<feature type="transmembrane region" description="Helical" evidence="1">
    <location>
        <begin position="48"/>
        <end position="66"/>
    </location>
</feature>
<name>A0A2P5CHA1_TREOI</name>
<feature type="non-terminal residue" evidence="2">
    <location>
        <position position="1"/>
    </location>
</feature>
<dbReference type="Proteomes" id="UP000237000">
    <property type="component" value="Unassembled WGS sequence"/>
</dbReference>
<dbReference type="EMBL" id="JXTC01000365">
    <property type="protein sequence ID" value="PON60432.1"/>
    <property type="molecule type" value="Genomic_DNA"/>
</dbReference>
<organism evidence="2 3">
    <name type="scientific">Trema orientale</name>
    <name type="common">Charcoal tree</name>
    <name type="synonym">Celtis orientalis</name>
    <dbReference type="NCBI Taxonomy" id="63057"/>
    <lineage>
        <taxon>Eukaryota</taxon>
        <taxon>Viridiplantae</taxon>
        <taxon>Streptophyta</taxon>
        <taxon>Embryophyta</taxon>
        <taxon>Tracheophyta</taxon>
        <taxon>Spermatophyta</taxon>
        <taxon>Magnoliopsida</taxon>
        <taxon>eudicotyledons</taxon>
        <taxon>Gunneridae</taxon>
        <taxon>Pentapetalae</taxon>
        <taxon>rosids</taxon>
        <taxon>fabids</taxon>
        <taxon>Rosales</taxon>
        <taxon>Cannabaceae</taxon>
        <taxon>Trema</taxon>
    </lineage>
</organism>
<keyword evidence="1" id="KW-0812">Transmembrane</keyword>
<evidence type="ECO:0000256" key="1">
    <source>
        <dbReference type="SAM" id="Phobius"/>
    </source>
</evidence>
<dbReference type="InParanoid" id="A0A2P5CHA1"/>
<evidence type="ECO:0000313" key="2">
    <source>
        <dbReference type="EMBL" id="PON60432.1"/>
    </source>
</evidence>
<comment type="caution">
    <text evidence="2">The sequence shown here is derived from an EMBL/GenBank/DDBJ whole genome shotgun (WGS) entry which is preliminary data.</text>
</comment>
<keyword evidence="1" id="KW-0472">Membrane</keyword>
<evidence type="ECO:0000313" key="3">
    <source>
        <dbReference type="Proteomes" id="UP000237000"/>
    </source>
</evidence>
<sequence length="104" mass="12546">SVLETLEVNASYFEINKILALWGGRERRNELSLFRIGTLYYKVKVGPFFYFILFFCLFYNNLFSVCGDSKTVRGRFWRMISKEDWKLFSETRKINYSYTMKNDN</sequence>
<gene>
    <name evidence="2" type="ORF">TorRG33x02_284900</name>
</gene>
<keyword evidence="1" id="KW-1133">Transmembrane helix</keyword>
<reference evidence="3" key="1">
    <citation type="submission" date="2016-06" db="EMBL/GenBank/DDBJ databases">
        <title>Parallel loss of symbiosis genes in relatives of nitrogen-fixing non-legume Parasponia.</title>
        <authorList>
            <person name="Van Velzen R."/>
            <person name="Holmer R."/>
            <person name="Bu F."/>
            <person name="Rutten L."/>
            <person name="Van Zeijl A."/>
            <person name="Liu W."/>
            <person name="Santuari L."/>
            <person name="Cao Q."/>
            <person name="Sharma T."/>
            <person name="Shen D."/>
            <person name="Roswanjaya Y."/>
            <person name="Wardhani T."/>
            <person name="Kalhor M.S."/>
            <person name="Jansen J."/>
            <person name="Van den Hoogen J."/>
            <person name="Gungor B."/>
            <person name="Hartog M."/>
            <person name="Hontelez J."/>
            <person name="Verver J."/>
            <person name="Yang W.-C."/>
            <person name="Schijlen E."/>
            <person name="Repin R."/>
            <person name="Schilthuizen M."/>
            <person name="Schranz E."/>
            <person name="Heidstra R."/>
            <person name="Miyata K."/>
            <person name="Fedorova E."/>
            <person name="Kohlen W."/>
            <person name="Bisseling T."/>
            <person name="Smit S."/>
            <person name="Geurts R."/>
        </authorList>
    </citation>
    <scope>NUCLEOTIDE SEQUENCE [LARGE SCALE GENOMIC DNA]</scope>
    <source>
        <strain evidence="3">cv. RG33-2</strain>
    </source>
</reference>
<accession>A0A2P5CHA1</accession>
<proteinExistence type="predicted"/>
<protein>
    <submittedName>
        <fullName evidence="2">Uncharacterized protein</fullName>
    </submittedName>
</protein>
<keyword evidence="3" id="KW-1185">Reference proteome</keyword>